<reference evidence="4" key="1">
    <citation type="submission" date="2023-03" db="EMBL/GenBank/DDBJ databases">
        <title>Massive genome expansion in bonnet fungi (Mycena s.s.) driven by repeated elements and novel gene families across ecological guilds.</title>
        <authorList>
            <consortium name="Lawrence Berkeley National Laboratory"/>
            <person name="Harder C.B."/>
            <person name="Miyauchi S."/>
            <person name="Viragh M."/>
            <person name="Kuo A."/>
            <person name="Thoen E."/>
            <person name="Andreopoulos B."/>
            <person name="Lu D."/>
            <person name="Skrede I."/>
            <person name="Drula E."/>
            <person name="Henrissat B."/>
            <person name="Morin E."/>
            <person name="Kohler A."/>
            <person name="Barry K."/>
            <person name="LaButti K."/>
            <person name="Morin E."/>
            <person name="Salamov A."/>
            <person name="Lipzen A."/>
            <person name="Mereny Z."/>
            <person name="Hegedus B."/>
            <person name="Baldrian P."/>
            <person name="Stursova M."/>
            <person name="Weitz H."/>
            <person name="Taylor A."/>
            <person name="Grigoriev I.V."/>
            <person name="Nagy L.G."/>
            <person name="Martin F."/>
            <person name="Kauserud H."/>
        </authorList>
    </citation>
    <scope>NUCLEOTIDE SEQUENCE</scope>
    <source>
        <strain evidence="4">CBHHK002</strain>
    </source>
</reference>
<evidence type="ECO:0000313" key="4">
    <source>
        <dbReference type="EMBL" id="KAJ7307089.1"/>
    </source>
</evidence>
<keyword evidence="3" id="KW-1133">Transmembrane helix</keyword>
<comment type="subcellular location">
    <subcellularLocation>
        <location evidence="1">Membrane</location>
        <topology evidence="1">Multi-pass membrane protein</topology>
    </subcellularLocation>
</comment>
<keyword evidence="3" id="KW-0812">Transmembrane</keyword>
<feature type="transmembrane region" description="Helical" evidence="3">
    <location>
        <begin position="134"/>
        <end position="151"/>
    </location>
</feature>
<comment type="similarity">
    <text evidence="2">Belongs to the major facilitator superfamily. Monocarboxylate porter (TC 2.A.1.13) family.</text>
</comment>
<evidence type="ECO:0000256" key="2">
    <source>
        <dbReference type="ARBA" id="ARBA00006727"/>
    </source>
</evidence>
<dbReference type="Gene3D" id="1.20.1250.20">
    <property type="entry name" value="MFS general substrate transporter like domains"/>
    <property type="match status" value="2"/>
</dbReference>
<dbReference type="Pfam" id="PF07690">
    <property type="entry name" value="MFS_1"/>
    <property type="match status" value="1"/>
</dbReference>
<dbReference type="InterPro" id="IPR036259">
    <property type="entry name" value="MFS_trans_sf"/>
</dbReference>
<dbReference type="PANTHER" id="PTHR11360:SF234">
    <property type="entry name" value="MFS-TYPE TRANSPORTER DBAD-RELATED"/>
    <property type="match status" value="1"/>
</dbReference>
<feature type="transmembrane region" description="Helical" evidence="3">
    <location>
        <begin position="294"/>
        <end position="318"/>
    </location>
</feature>
<feature type="transmembrane region" description="Helical" evidence="3">
    <location>
        <begin position="163"/>
        <end position="180"/>
    </location>
</feature>
<feature type="transmembrane region" description="Helical" evidence="3">
    <location>
        <begin position="422"/>
        <end position="444"/>
    </location>
</feature>
<evidence type="ECO:0000313" key="5">
    <source>
        <dbReference type="Proteomes" id="UP001218218"/>
    </source>
</evidence>
<feature type="transmembrane region" description="Helical" evidence="3">
    <location>
        <begin position="361"/>
        <end position="379"/>
    </location>
</feature>
<proteinExistence type="inferred from homology"/>
<feature type="transmembrane region" description="Helical" evidence="3">
    <location>
        <begin position="450"/>
        <end position="468"/>
    </location>
</feature>
<accession>A0AAD6Z4Y9</accession>
<keyword evidence="5" id="KW-1185">Reference proteome</keyword>
<comment type="caution">
    <text evidence="4">The sequence shown here is derived from an EMBL/GenBank/DDBJ whole genome shotgun (WGS) entry which is preliminary data.</text>
</comment>
<dbReference type="Proteomes" id="UP001218218">
    <property type="component" value="Unassembled WGS sequence"/>
</dbReference>
<feature type="transmembrane region" description="Helical" evidence="3">
    <location>
        <begin position="186"/>
        <end position="208"/>
    </location>
</feature>
<protein>
    <submittedName>
        <fullName evidence="4">Major facilitator superfamily domain-containing protein</fullName>
    </submittedName>
</protein>
<feature type="transmembrane region" description="Helical" evidence="3">
    <location>
        <begin position="385"/>
        <end position="410"/>
    </location>
</feature>
<organism evidence="4 5">
    <name type="scientific">Mycena albidolilacea</name>
    <dbReference type="NCBI Taxonomy" id="1033008"/>
    <lineage>
        <taxon>Eukaryota</taxon>
        <taxon>Fungi</taxon>
        <taxon>Dikarya</taxon>
        <taxon>Basidiomycota</taxon>
        <taxon>Agaricomycotina</taxon>
        <taxon>Agaricomycetes</taxon>
        <taxon>Agaricomycetidae</taxon>
        <taxon>Agaricales</taxon>
        <taxon>Marasmiineae</taxon>
        <taxon>Mycenaceae</taxon>
        <taxon>Mycena</taxon>
    </lineage>
</organism>
<dbReference type="SUPFAM" id="SSF103473">
    <property type="entry name" value="MFS general substrate transporter"/>
    <property type="match status" value="1"/>
</dbReference>
<dbReference type="AlphaFoldDB" id="A0AAD6Z4Y9"/>
<feature type="transmembrane region" description="Helical" evidence="3">
    <location>
        <begin position="93"/>
        <end position="114"/>
    </location>
</feature>
<dbReference type="InterPro" id="IPR011701">
    <property type="entry name" value="MFS"/>
</dbReference>
<evidence type="ECO:0000256" key="3">
    <source>
        <dbReference type="SAM" id="Phobius"/>
    </source>
</evidence>
<sequence length="481" mass="51398">MSSNVDFLRNPINGDFRLLYLDAGLALLSSLLVPSPAFSSPHFEMVDGGYEVEALTASTVDEKSTQVGSRDELEVTKEVSTEEPEFPDGGFRAWLVIAGTMSSAASTFGYVNAWGVFQAYYQETLLKDVSPSNIAWIGSIQYSLVFLPGLVTGRLFDLGYFKIPLFAASTLLVLSTFLVAQCTEYWHFILCQGLATGLACGTIFGPTVGVIGHWFKRRRGLAMGVSAMGSSIGGTIFPIATHKLIPLVGFPWTMRICAFMLMCTLGFANLTLVRRLPPKNVQGGLFNLRAFRSAPFTVYCLSGFVAFLGLYTVLTYIDLSAISVGVSPDFSFYLVSISNGCSLFGRVAGGIGSDRIGPLNVLVPMTLIAAGMTFAWPYARSQASLIVIAVLYGIVSGTYVSTFPLPILALGDVGDVGRRTGMALTIAAAGALACPPISGAIYSASGGFEVVGYYAGSIIVLSVALMVATRQLRLRQVWGKM</sequence>
<dbReference type="GO" id="GO:0022857">
    <property type="term" value="F:transmembrane transporter activity"/>
    <property type="evidence" value="ECO:0007669"/>
    <property type="project" value="InterPro"/>
</dbReference>
<dbReference type="PANTHER" id="PTHR11360">
    <property type="entry name" value="MONOCARBOXYLATE TRANSPORTER"/>
    <property type="match status" value="1"/>
</dbReference>
<feature type="transmembrane region" description="Helical" evidence="3">
    <location>
        <begin position="330"/>
        <end position="349"/>
    </location>
</feature>
<gene>
    <name evidence="4" type="ORF">DFH08DRAFT_495232</name>
</gene>
<dbReference type="EMBL" id="JARIHO010000089">
    <property type="protein sequence ID" value="KAJ7307089.1"/>
    <property type="molecule type" value="Genomic_DNA"/>
</dbReference>
<dbReference type="InterPro" id="IPR050327">
    <property type="entry name" value="Proton-linked_MCT"/>
</dbReference>
<keyword evidence="3" id="KW-0472">Membrane</keyword>
<feature type="transmembrane region" description="Helical" evidence="3">
    <location>
        <begin position="252"/>
        <end position="273"/>
    </location>
</feature>
<name>A0AAD6Z4Y9_9AGAR</name>
<dbReference type="GO" id="GO:0016020">
    <property type="term" value="C:membrane"/>
    <property type="evidence" value="ECO:0007669"/>
    <property type="project" value="UniProtKB-SubCell"/>
</dbReference>
<evidence type="ECO:0000256" key="1">
    <source>
        <dbReference type="ARBA" id="ARBA00004141"/>
    </source>
</evidence>
<feature type="transmembrane region" description="Helical" evidence="3">
    <location>
        <begin position="220"/>
        <end position="240"/>
    </location>
</feature>